<dbReference type="Pfam" id="PF01370">
    <property type="entry name" value="Epimerase"/>
    <property type="match status" value="1"/>
</dbReference>
<dbReference type="EC" id="5.1.3.2" evidence="2"/>
<dbReference type="Proteomes" id="UP000434580">
    <property type="component" value="Unassembled WGS sequence"/>
</dbReference>
<feature type="domain" description="NAD-dependent epimerase/dehydratase" evidence="1">
    <location>
        <begin position="3"/>
        <end position="220"/>
    </location>
</feature>
<dbReference type="Gene3D" id="3.40.50.720">
    <property type="entry name" value="NAD(P)-binding Rossmann-like Domain"/>
    <property type="match status" value="1"/>
</dbReference>
<gene>
    <name evidence="2" type="primary">galE_2</name>
    <name evidence="2" type="ORF">DPBNPPHM_03883</name>
</gene>
<dbReference type="PANTHER" id="PTHR48079:SF6">
    <property type="entry name" value="NAD(P)-BINDING DOMAIN-CONTAINING PROTEIN-RELATED"/>
    <property type="match status" value="1"/>
</dbReference>
<dbReference type="GO" id="GO:0004029">
    <property type="term" value="F:aldehyde dehydrogenase (NAD+) activity"/>
    <property type="evidence" value="ECO:0007669"/>
    <property type="project" value="TreeGrafter"/>
</dbReference>
<dbReference type="AlphaFoldDB" id="A0A5S9P9W8"/>
<keyword evidence="2" id="KW-0413">Isomerase</keyword>
<protein>
    <submittedName>
        <fullName evidence="2">UDP-glucose 4-epimerase</fullName>
        <ecNumber evidence="2">5.1.3.2</ecNumber>
    </submittedName>
</protein>
<dbReference type="EMBL" id="CACSII010000009">
    <property type="protein sequence ID" value="CAA0101257.1"/>
    <property type="molecule type" value="Genomic_DNA"/>
</dbReference>
<dbReference type="InterPro" id="IPR051783">
    <property type="entry name" value="NAD(P)-dependent_oxidoreduct"/>
</dbReference>
<accession>A0A5S9P9W8</accession>
<evidence type="ECO:0000259" key="1">
    <source>
        <dbReference type="Pfam" id="PF01370"/>
    </source>
</evidence>
<dbReference type="OrthoDB" id="7941246at2"/>
<proteinExistence type="predicted"/>
<dbReference type="PANTHER" id="PTHR48079">
    <property type="entry name" value="PROTEIN YEEZ"/>
    <property type="match status" value="1"/>
</dbReference>
<dbReference type="GO" id="GO:0003978">
    <property type="term" value="F:UDP-glucose 4-epimerase activity"/>
    <property type="evidence" value="ECO:0007669"/>
    <property type="project" value="UniProtKB-EC"/>
</dbReference>
<evidence type="ECO:0000313" key="3">
    <source>
        <dbReference type="Proteomes" id="UP000434580"/>
    </source>
</evidence>
<dbReference type="SUPFAM" id="SSF51735">
    <property type="entry name" value="NAD(P)-binding Rossmann-fold domains"/>
    <property type="match status" value="1"/>
</dbReference>
<evidence type="ECO:0000313" key="2">
    <source>
        <dbReference type="EMBL" id="CAA0101257.1"/>
    </source>
</evidence>
<sequence length="337" mass="36706">MKVLITGATGFVGSHTAKAIKVAGHQIRLLVRSESKAQTVLSNLGVEADEIIVGDVTDKDAVKRAVDGCDAVIHAAAMVATADKYADLVWETNVGGTKNVIGSSLDAGIKRIIFVSSVSAIFDVHADVLDENSPVSTAQNPYGRSKIACENYVRELQEQGAPIVITYPTGVVGPDDPALSEPHFGIKMFVGQFTFTSSTGMQFVNVADVAKAHVAILERFTGADRFMLGGYYYSWEELLRIVQKVTGRKMWYVHIPGNLLRIMGKCADVVARIVDAEFPMTAEGMSYASQWVYADSSKAEEDLGLIFTDKEETLAQVIRWMYENDYLSAKKVGKLAH</sequence>
<dbReference type="InterPro" id="IPR001509">
    <property type="entry name" value="Epimerase_deHydtase"/>
</dbReference>
<dbReference type="InterPro" id="IPR036291">
    <property type="entry name" value="NAD(P)-bd_dom_sf"/>
</dbReference>
<organism evidence="2 3">
    <name type="scientific">BD1-7 clade bacterium</name>
    <dbReference type="NCBI Taxonomy" id="2029982"/>
    <lineage>
        <taxon>Bacteria</taxon>
        <taxon>Pseudomonadati</taxon>
        <taxon>Pseudomonadota</taxon>
        <taxon>Gammaproteobacteria</taxon>
        <taxon>Cellvibrionales</taxon>
        <taxon>Spongiibacteraceae</taxon>
        <taxon>BD1-7 clade</taxon>
    </lineage>
</organism>
<dbReference type="GO" id="GO:0005737">
    <property type="term" value="C:cytoplasm"/>
    <property type="evidence" value="ECO:0007669"/>
    <property type="project" value="TreeGrafter"/>
</dbReference>
<reference evidence="2 3" key="1">
    <citation type="submission" date="2019-11" db="EMBL/GenBank/DDBJ databases">
        <authorList>
            <person name="Holert J."/>
        </authorList>
    </citation>
    <scope>NUCLEOTIDE SEQUENCE [LARGE SCALE GENOMIC DNA]</scope>
    <source>
        <strain evidence="2">BC5_2</strain>
    </source>
</reference>
<name>A0A5S9P9W8_9GAMM</name>